<evidence type="ECO:0000259" key="9">
    <source>
        <dbReference type="Pfam" id="PF02366"/>
    </source>
</evidence>
<evidence type="ECO:0000313" key="10">
    <source>
        <dbReference type="EMBL" id="QDU69265.1"/>
    </source>
</evidence>
<accession>A0A518BQL5</accession>
<keyword evidence="6 8" id="KW-1133">Transmembrane helix</keyword>
<feature type="transmembrane region" description="Helical" evidence="8">
    <location>
        <begin position="25"/>
        <end position="43"/>
    </location>
</feature>
<dbReference type="InterPro" id="IPR050297">
    <property type="entry name" value="LipidA_mod_glycosyltrf_83"/>
</dbReference>
<sequence length="590" mass="63533">MPSAPEASPPVARDDAAAAAGRRRLWTAVTLLWLAALGGRLLGLDYLLPHAPEPDAYVVQQALWMQAHDGAPTEGVDAVVWRKYPHLLARVLSVALPEAAALPPLEPSTLQQHLDQAARPYVLGRALSALLASLAVPLTFLLARRFVRPRVALIAAALMGTSLLHLYLSQMARPHGPVATFTLATTWLAVEWYRRPRASVAVGACVAAALAVATLHNGLAALAPLGVAWVLTLRRDGPRALLPAAGVLLAVGLALWLAYPFLGEPPLEVDSALGLDAEVVAAGHEVQLDRFGGGGFAVIGRALVDYDPVLPLLAAIGLAALVLRRGWTTEQLGRGVVVAGFGLPYLLAIGLYDFSFERFALPLWPLLAVLGAHGLASLAQGIGPRAKFALPFVVLAIPALLCARKLQLNLRPDTYERIAARVERRLDSTDGLLLAHPQGFLPLPLLERVTRERSWSGLTVLPWREHLLCYPPATDANPILVRQAPSRSELDARGWRARDGTVSPAMLQALIDQLTGVEGEWILTVDLRRGARRGGQEQALERFARLVTTESPWRDGDDSGAEVGYQGESALMRLVQGERLGPCLRLWDLP</sequence>
<dbReference type="GO" id="GO:0006493">
    <property type="term" value="P:protein O-linked glycosylation"/>
    <property type="evidence" value="ECO:0007669"/>
    <property type="project" value="InterPro"/>
</dbReference>
<evidence type="ECO:0000256" key="1">
    <source>
        <dbReference type="ARBA" id="ARBA00004651"/>
    </source>
</evidence>
<keyword evidence="5 8" id="KW-0812">Transmembrane</keyword>
<comment type="subcellular location">
    <subcellularLocation>
        <location evidence="1">Cell membrane</location>
        <topology evidence="1">Multi-pass membrane protein</topology>
    </subcellularLocation>
</comment>
<dbReference type="GO" id="GO:0005886">
    <property type="term" value="C:plasma membrane"/>
    <property type="evidence" value="ECO:0007669"/>
    <property type="project" value="UniProtKB-SubCell"/>
</dbReference>
<dbReference type="EMBL" id="CP036287">
    <property type="protein sequence ID" value="QDU69265.1"/>
    <property type="molecule type" value="Genomic_DNA"/>
</dbReference>
<evidence type="ECO:0000313" key="11">
    <source>
        <dbReference type="Proteomes" id="UP000316921"/>
    </source>
</evidence>
<dbReference type="KEGG" id="pbap:Pla133_43840"/>
<feature type="transmembrane region" description="Helical" evidence="8">
    <location>
        <begin position="306"/>
        <end position="323"/>
    </location>
</feature>
<evidence type="ECO:0000256" key="7">
    <source>
        <dbReference type="ARBA" id="ARBA00023136"/>
    </source>
</evidence>
<evidence type="ECO:0000256" key="3">
    <source>
        <dbReference type="ARBA" id="ARBA00022676"/>
    </source>
</evidence>
<evidence type="ECO:0000256" key="6">
    <source>
        <dbReference type="ARBA" id="ARBA00022989"/>
    </source>
</evidence>
<dbReference type="Proteomes" id="UP000316921">
    <property type="component" value="Chromosome"/>
</dbReference>
<proteinExistence type="predicted"/>
<gene>
    <name evidence="10" type="ORF">Pla133_43840</name>
</gene>
<organism evidence="10 11">
    <name type="scientific">Engelhardtia mirabilis</name>
    <dbReference type="NCBI Taxonomy" id="2528011"/>
    <lineage>
        <taxon>Bacteria</taxon>
        <taxon>Pseudomonadati</taxon>
        <taxon>Planctomycetota</taxon>
        <taxon>Planctomycetia</taxon>
        <taxon>Planctomycetia incertae sedis</taxon>
        <taxon>Engelhardtia</taxon>
    </lineage>
</organism>
<feature type="transmembrane region" description="Helical" evidence="8">
    <location>
        <begin position="150"/>
        <end position="168"/>
    </location>
</feature>
<dbReference type="RefSeq" id="WP_145069008.1">
    <property type="nucleotide sequence ID" value="NZ_CP036287.1"/>
</dbReference>
<dbReference type="GO" id="GO:0016763">
    <property type="term" value="F:pentosyltransferase activity"/>
    <property type="evidence" value="ECO:0007669"/>
    <property type="project" value="TreeGrafter"/>
</dbReference>
<dbReference type="GO" id="GO:0000030">
    <property type="term" value="F:mannosyltransferase activity"/>
    <property type="evidence" value="ECO:0007669"/>
    <property type="project" value="InterPro"/>
</dbReference>
<keyword evidence="11" id="KW-1185">Reference proteome</keyword>
<keyword evidence="2" id="KW-1003">Cell membrane</keyword>
<keyword evidence="4 10" id="KW-0808">Transferase</keyword>
<evidence type="ECO:0000256" key="2">
    <source>
        <dbReference type="ARBA" id="ARBA00022475"/>
    </source>
</evidence>
<evidence type="ECO:0000256" key="5">
    <source>
        <dbReference type="ARBA" id="ARBA00022692"/>
    </source>
</evidence>
<keyword evidence="7 8" id="KW-0472">Membrane</keyword>
<name>A0A518BQL5_9BACT</name>
<reference evidence="10 11" key="1">
    <citation type="submission" date="2019-02" db="EMBL/GenBank/DDBJ databases">
        <title>Deep-cultivation of Planctomycetes and their phenomic and genomic characterization uncovers novel biology.</title>
        <authorList>
            <person name="Wiegand S."/>
            <person name="Jogler M."/>
            <person name="Boedeker C."/>
            <person name="Pinto D."/>
            <person name="Vollmers J."/>
            <person name="Rivas-Marin E."/>
            <person name="Kohn T."/>
            <person name="Peeters S.H."/>
            <person name="Heuer A."/>
            <person name="Rast P."/>
            <person name="Oberbeckmann S."/>
            <person name="Bunk B."/>
            <person name="Jeske O."/>
            <person name="Meyerdierks A."/>
            <person name="Storesund J.E."/>
            <person name="Kallscheuer N."/>
            <person name="Luecker S."/>
            <person name="Lage O.M."/>
            <person name="Pohl T."/>
            <person name="Merkel B.J."/>
            <person name="Hornburger P."/>
            <person name="Mueller R.-W."/>
            <person name="Bruemmer F."/>
            <person name="Labrenz M."/>
            <person name="Spormann A.M."/>
            <person name="Op den Camp H."/>
            <person name="Overmann J."/>
            <person name="Amann R."/>
            <person name="Jetten M.S.M."/>
            <person name="Mascher T."/>
            <person name="Medema M.H."/>
            <person name="Devos D.P."/>
            <person name="Kaster A.-K."/>
            <person name="Ovreas L."/>
            <person name="Rohde M."/>
            <person name="Galperin M.Y."/>
            <person name="Jogler C."/>
        </authorList>
    </citation>
    <scope>NUCLEOTIDE SEQUENCE [LARGE SCALE GENOMIC DNA]</scope>
    <source>
        <strain evidence="10 11">Pla133</strain>
    </source>
</reference>
<evidence type="ECO:0000256" key="8">
    <source>
        <dbReference type="SAM" id="Phobius"/>
    </source>
</evidence>
<dbReference type="PANTHER" id="PTHR33908:SF11">
    <property type="entry name" value="MEMBRANE PROTEIN"/>
    <property type="match status" value="1"/>
</dbReference>
<feature type="transmembrane region" description="Helical" evidence="8">
    <location>
        <begin position="200"/>
        <end position="233"/>
    </location>
</feature>
<protein>
    <submittedName>
        <fullName evidence="10">Dolichyl-phosphate-mannose-protein mannosyltransferase</fullName>
    </submittedName>
</protein>
<dbReference type="AlphaFoldDB" id="A0A518BQL5"/>
<evidence type="ECO:0000256" key="4">
    <source>
        <dbReference type="ARBA" id="ARBA00022679"/>
    </source>
</evidence>
<dbReference type="GO" id="GO:0009103">
    <property type="term" value="P:lipopolysaccharide biosynthetic process"/>
    <property type="evidence" value="ECO:0007669"/>
    <property type="project" value="UniProtKB-ARBA"/>
</dbReference>
<feature type="domain" description="ArnT-like N-terminal" evidence="9">
    <location>
        <begin position="118"/>
        <end position="233"/>
    </location>
</feature>
<dbReference type="Pfam" id="PF02366">
    <property type="entry name" value="PMT"/>
    <property type="match status" value="1"/>
</dbReference>
<dbReference type="InterPro" id="IPR003342">
    <property type="entry name" value="ArnT-like_N"/>
</dbReference>
<feature type="transmembrane region" description="Helical" evidence="8">
    <location>
        <begin position="240"/>
        <end position="259"/>
    </location>
</feature>
<feature type="transmembrane region" description="Helical" evidence="8">
    <location>
        <begin position="122"/>
        <end position="143"/>
    </location>
</feature>
<dbReference type="PANTHER" id="PTHR33908">
    <property type="entry name" value="MANNOSYLTRANSFERASE YKCB-RELATED"/>
    <property type="match status" value="1"/>
</dbReference>
<keyword evidence="3 10" id="KW-0328">Glycosyltransferase</keyword>
<feature type="transmembrane region" description="Helical" evidence="8">
    <location>
        <begin position="335"/>
        <end position="352"/>
    </location>
</feature>